<dbReference type="Pfam" id="PF00001">
    <property type="entry name" value="7tm_1"/>
    <property type="match status" value="1"/>
</dbReference>
<dbReference type="GO" id="GO:0016020">
    <property type="term" value="C:membrane"/>
    <property type="evidence" value="ECO:0007669"/>
    <property type="project" value="UniProtKB-SubCell"/>
</dbReference>
<dbReference type="CDD" id="cd00637">
    <property type="entry name" value="7tm_classA_rhodopsin-like"/>
    <property type="match status" value="1"/>
</dbReference>
<feature type="compositionally biased region" description="Basic and acidic residues" evidence="6">
    <location>
        <begin position="292"/>
        <end position="301"/>
    </location>
</feature>
<keyword evidence="5" id="KW-0297">G-protein coupled receptor</keyword>
<keyword evidence="5" id="KW-0807">Transducer</keyword>
<feature type="transmembrane region" description="Helical" evidence="7">
    <location>
        <begin position="36"/>
        <end position="58"/>
    </location>
</feature>
<dbReference type="SUPFAM" id="SSF81321">
    <property type="entry name" value="Family A G protein-coupled receptor-like"/>
    <property type="match status" value="1"/>
</dbReference>
<evidence type="ECO:0000259" key="8">
    <source>
        <dbReference type="PROSITE" id="PS50262"/>
    </source>
</evidence>
<reference evidence="9" key="1">
    <citation type="journal article" date="2023" name="Mol. Biol. Evol.">
        <title>Third-Generation Sequencing Reveals the Adaptive Role of the Epigenome in Three Deep-Sea Polychaetes.</title>
        <authorList>
            <person name="Perez M."/>
            <person name="Aroh O."/>
            <person name="Sun Y."/>
            <person name="Lan Y."/>
            <person name="Juniper S.K."/>
            <person name="Young C.R."/>
            <person name="Angers B."/>
            <person name="Qian P.Y."/>
        </authorList>
    </citation>
    <scope>NUCLEOTIDE SEQUENCE</scope>
    <source>
        <strain evidence="9">R07B-5</strain>
    </source>
</reference>
<protein>
    <recommendedName>
        <fullName evidence="8">G-protein coupled receptors family 1 profile domain-containing protein</fullName>
    </recommendedName>
</protein>
<feature type="compositionally biased region" description="Polar residues" evidence="6">
    <location>
        <begin position="245"/>
        <end position="261"/>
    </location>
</feature>
<dbReference type="InterPro" id="IPR017452">
    <property type="entry name" value="GPCR_Rhodpsn_7TM"/>
</dbReference>
<dbReference type="Proteomes" id="UP001209878">
    <property type="component" value="Unassembled WGS sequence"/>
</dbReference>
<dbReference type="PANTHER" id="PTHR45698">
    <property type="entry name" value="TRACE AMINE-ASSOCIATED RECEPTOR 19N-RELATED"/>
    <property type="match status" value="1"/>
</dbReference>
<dbReference type="PRINTS" id="PR00237">
    <property type="entry name" value="GPCRRHODOPSN"/>
</dbReference>
<evidence type="ECO:0000256" key="2">
    <source>
        <dbReference type="ARBA" id="ARBA00022692"/>
    </source>
</evidence>
<feature type="transmembrane region" description="Helical" evidence="7">
    <location>
        <begin position="70"/>
        <end position="92"/>
    </location>
</feature>
<accession>A0AAD9KGJ7</accession>
<feature type="transmembrane region" description="Helical" evidence="7">
    <location>
        <begin position="311"/>
        <end position="335"/>
    </location>
</feature>
<gene>
    <name evidence="9" type="ORF">NP493_1127g00036</name>
</gene>
<comment type="caution">
    <text evidence="9">The sequence shown here is derived from an EMBL/GenBank/DDBJ whole genome shotgun (WGS) entry which is preliminary data.</text>
</comment>
<dbReference type="PANTHER" id="PTHR45698:SF1">
    <property type="entry name" value="TRACE AMINE-ASSOCIATED RECEPTOR 13C-LIKE"/>
    <property type="match status" value="1"/>
</dbReference>
<feature type="transmembrane region" description="Helical" evidence="7">
    <location>
        <begin position="347"/>
        <end position="367"/>
    </location>
</feature>
<evidence type="ECO:0000256" key="7">
    <source>
        <dbReference type="SAM" id="Phobius"/>
    </source>
</evidence>
<feature type="transmembrane region" description="Helical" evidence="7">
    <location>
        <begin position="112"/>
        <end position="134"/>
    </location>
</feature>
<evidence type="ECO:0000256" key="6">
    <source>
        <dbReference type="SAM" id="MobiDB-lite"/>
    </source>
</evidence>
<dbReference type="GO" id="GO:0004930">
    <property type="term" value="F:G protein-coupled receptor activity"/>
    <property type="evidence" value="ECO:0007669"/>
    <property type="project" value="UniProtKB-KW"/>
</dbReference>
<dbReference type="Gene3D" id="1.20.1070.10">
    <property type="entry name" value="Rhodopsin 7-helix transmembrane proteins"/>
    <property type="match status" value="1"/>
</dbReference>
<evidence type="ECO:0000256" key="3">
    <source>
        <dbReference type="ARBA" id="ARBA00022989"/>
    </source>
</evidence>
<keyword evidence="2 5" id="KW-0812">Transmembrane</keyword>
<evidence type="ECO:0000256" key="4">
    <source>
        <dbReference type="ARBA" id="ARBA00023136"/>
    </source>
</evidence>
<proteinExistence type="inferred from homology"/>
<dbReference type="PROSITE" id="PS50262">
    <property type="entry name" value="G_PROTEIN_RECEP_F1_2"/>
    <property type="match status" value="1"/>
</dbReference>
<keyword evidence="4 7" id="KW-0472">Membrane</keyword>
<keyword evidence="3 7" id="KW-1133">Transmembrane helix</keyword>
<name>A0AAD9KGJ7_RIDPI</name>
<keyword evidence="10" id="KW-1185">Reference proteome</keyword>
<feature type="transmembrane region" description="Helical" evidence="7">
    <location>
        <begin position="155"/>
        <end position="176"/>
    </location>
</feature>
<evidence type="ECO:0000256" key="1">
    <source>
        <dbReference type="ARBA" id="ARBA00004370"/>
    </source>
</evidence>
<feature type="domain" description="G-protein coupled receptors family 1 profile" evidence="8">
    <location>
        <begin position="49"/>
        <end position="366"/>
    </location>
</feature>
<dbReference type="EMBL" id="JAODUO010001128">
    <property type="protein sequence ID" value="KAK2170862.1"/>
    <property type="molecule type" value="Genomic_DNA"/>
</dbReference>
<comment type="similarity">
    <text evidence="5">Belongs to the G-protein coupled receptor 1 family.</text>
</comment>
<dbReference type="InterPro" id="IPR000276">
    <property type="entry name" value="GPCR_Rhodpsn"/>
</dbReference>
<dbReference type="AlphaFoldDB" id="A0AAD9KGJ7"/>
<dbReference type="PROSITE" id="PS00237">
    <property type="entry name" value="G_PROTEIN_RECEP_F1_1"/>
    <property type="match status" value="1"/>
</dbReference>
<evidence type="ECO:0000313" key="9">
    <source>
        <dbReference type="EMBL" id="KAK2170862.1"/>
    </source>
</evidence>
<comment type="subcellular location">
    <subcellularLocation>
        <location evidence="1">Membrane</location>
    </subcellularLocation>
</comment>
<organism evidence="9 10">
    <name type="scientific">Ridgeia piscesae</name>
    <name type="common">Tubeworm</name>
    <dbReference type="NCBI Taxonomy" id="27915"/>
    <lineage>
        <taxon>Eukaryota</taxon>
        <taxon>Metazoa</taxon>
        <taxon>Spiralia</taxon>
        <taxon>Lophotrochozoa</taxon>
        <taxon>Annelida</taxon>
        <taxon>Polychaeta</taxon>
        <taxon>Sedentaria</taxon>
        <taxon>Canalipalpata</taxon>
        <taxon>Sabellida</taxon>
        <taxon>Siboglinidae</taxon>
        <taxon>Ridgeia</taxon>
    </lineage>
</organism>
<sequence length="388" mass="42418">METNVTDAAIGSGEHLHKSCFINGQVHTAPTVIVNATIRVIVGSLGVLGNTLVVVVFIKYKKLFHQLKTTLVVNQSVIDGFVSVLLVMLSFLTRKLHGGVDGVSVELYCKLWLSQIVLWGLITSSTYNLMAISVERYLAVVHPLRYKVSFTKTKLNVLVAVIWCFGVVFIASFVVPTTGVVHGTCYVSYFWPSRDAARAIAALQTFVNLLMPILVHSVCYARILTTLRMRISRVTQEDVVASTSHTGRTGVSDVTATTPGVTTHGKDGNAGTGSPMSTSTADARAAPVPTRSADRKRSSLEAQNEKATRNIVTTFAIITACYFICWIPNKIYIILYFWGEVSTFSGVYHATAVLAFLNCCVNPIIFVGKYDAFKTGLAMVFRCRQRNG</sequence>
<evidence type="ECO:0000313" key="10">
    <source>
        <dbReference type="Proteomes" id="UP001209878"/>
    </source>
</evidence>
<keyword evidence="5" id="KW-0675">Receptor</keyword>
<feature type="compositionally biased region" description="Polar residues" evidence="6">
    <location>
        <begin position="272"/>
        <end position="281"/>
    </location>
</feature>
<feature type="region of interest" description="Disordered" evidence="6">
    <location>
        <begin position="245"/>
        <end position="301"/>
    </location>
</feature>
<evidence type="ECO:0000256" key="5">
    <source>
        <dbReference type="RuleBase" id="RU000688"/>
    </source>
</evidence>
<feature type="transmembrane region" description="Helical" evidence="7">
    <location>
        <begin position="196"/>
        <end position="223"/>
    </location>
</feature>